<evidence type="ECO:0000256" key="1">
    <source>
        <dbReference type="ARBA" id="ARBA00004236"/>
    </source>
</evidence>
<dbReference type="Proteomes" id="UP000636579">
    <property type="component" value="Unassembled WGS sequence"/>
</dbReference>
<evidence type="ECO:0000259" key="11">
    <source>
        <dbReference type="Pfam" id="PF00535"/>
    </source>
</evidence>
<accession>A0ABR9J803</accession>
<evidence type="ECO:0000313" key="13">
    <source>
        <dbReference type="Proteomes" id="UP000636579"/>
    </source>
</evidence>
<organism evidence="12 13">
    <name type="scientific">Nesterenkonia halotolerans</name>
    <dbReference type="NCBI Taxonomy" id="225325"/>
    <lineage>
        <taxon>Bacteria</taxon>
        <taxon>Bacillati</taxon>
        <taxon>Actinomycetota</taxon>
        <taxon>Actinomycetes</taxon>
        <taxon>Micrococcales</taxon>
        <taxon>Micrococcaceae</taxon>
        <taxon>Nesterenkonia</taxon>
    </lineage>
</organism>
<keyword evidence="13" id="KW-1185">Reference proteome</keyword>
<keyword evidence="4" id="KW-0808">Transferase</keyword>
<comment type="subcellular location">
    <subcellularLocation>
        <location evidence="1">Cell membrane</location>
    </subcellularLocation>
</comment>
<evidence type="ECO:0000256" key="4">
    <source>
        <dbReference type="ARBA" id="ARBA00022679"/>
    </source>
</evidence>
<dbReference type="EMBL" id="JADBEE010000001">
    <property type="protein sequence ID" value="MBE1515120.1"/>
    <property type="molecule type" value="Genomic_DNA"/>
</dbReference>
<dbReference type="InterPro" id="IPR001173">
    <property type="entry name" value="Glyco_trans_2-like"/>
</dbReference>
<name>A0ABR9J803_9MICC</name>
<sequence length="241" mass="25142">MSAAAAPELDVLVVIPAHDEAATVLAAITAVRAAADHAGAALRLIVVADACSDATAALARQAGAEVLEIEAHNVGAARAAGFRHGLNPSSTRPGAARPDTQTDPPWLATTDADSQVPLDWFSRQKAHRAQGADLVIGTVSLDPRLGEDPLGRAWAADYTGKFTPGGHGHIHGANLAFSAARYLDVEGFQRLEADEDVDLVHRFRESGARVVTATDMPVLTSRRTTGRVPRGFAQTLGALPA</sequence>
<evidence type="ECO:0000256" key="10">
    <source>
        <dbReference type="SAM" id="MobiDB-lite"/>
    </source>
</evidence>
<evidence type="ECO:0000256" key="3">
    <source>
        <dbReference type="ARBA" id="ARBA00022676"/>
    </source>
</evidence>
<dbReference type="Pfam" id="PF00535">
    <property type="entry name" value="Glycos_transf_2"/>
    <property type="match status" value="1"/>
</dbReference>
<evidence type="ECO:0000256" key="8">
    <source>
        <dbReference type="ARBA" id="ARBA00038120"/>
    </source>
</evidence>
<comment type="function">
    <text evidence="6">Catalyzes the glycosylation of 4,4'-diaponeurosporenoate, i.e. the esterification of glucose at the C1'' position with the carboxyl group of 4,4'-diaponeurosporenic acid, to form glycosyl-4,4'-diaponeurosporenoate. This is a step in the biosynthesis of staphyloxanthin, an orange pigment present in most staphylococci strains.</text>
</comment>
<keyword evidence="5" id="KW-0472">Membrane</keyword>
<feature type="domain" description="Glycosyltransferase 2-like" evidence="11">
    <location>
        <begin position="13"/>
        <end position="139"/>
    </location>
</feature>
<reference evidence="12 13" key="1">
    <citation type="submission" date="2020-10" db="EMBL/GenBank/DDBJ databases">
        <title>Sequencing the genomes of 1000 actinobacteria strains.</title>
        <authorList>
            <person name="Klenk H.-P."/>
        </authorList>
    </citation>
    <scope>NUCLEOTIDE SEQUENCE [LARGE SCALE GENOMIC DNA]</scope>
    <source>
        <strain evidence="12 13">DSM 15474</strain>
    </source>
</reference>
<dbReference type="InterPro" id="IPR029044">
    <property type="entry name" value="Nucleotide-diphossugar_trans"/>
</dbReference>
<evidence type="ECO:0000313" key="12">
    <source>
        <dbReference type="EMBL" id="MBE1515120.1"/>
    </source>
</evidence>
<proteinExistence type="inferred from homology"/>
<dbReference type="RefSeq" id="WP_192591785.1">
    <property type="nucleotide sequence ID" value="NZ_JADBEE010000001.1"/>
</dbReference>
<comment type="pathway">
    <text evidence="7">Carotenoid biosynthesis; staphyloxanthin biosynthesis; staphyloxanthin from farnesyl diphosphate: step 4/5.</text>
</comment>
<dbReference type="PANTHER" id="PTHR43646">
    <property type="entry name" value="GLYCOSYLTRANSFERASE"/>
    <property type="match status" value="1"/>
</dbReference>
<evidence type="ECO:0000256" key="7">
    <source>
        <dbReference type="ARBA" id="ARBA00037904"/>
    </source>
</evidence>
<comment type="similarity">
    <text evidence="8">Belongs to the glycosyltransferase 2 family. CrtQ subfamily.</text>
</comment>
<comment type="caution">
    <text evidence="12">The sequence shown here is derived from an EMBL/GenBank/DDBJ whole genome shotgun (WGS) entry which is preliminary data.</text>
</comment>
<gene>
    <name evidence="12" type="ORF">H4W26_001875</name>
</gene>
<evidence type="ECO:0000256" key="6">
    <source>
        <dbReference type="ARBA" id="ARBA00037281"/>
    </source>
</evidence>
<dbReference type="PANTHER" id="PTHR43646:SF2">
    <property type="entry name" value="GLYCOSYLTRANSFERASE 2-LIKE DOMAIN-CONTAINING PROTEIN"/>
    <property type="match status" value="1"/>
</dbReference>
<dbReference type="SUPFAM" id="SSF53448">
    <property type="entry name" value="Nucleotide-diphospho-sugar transferases"/>
    <property type="match status" value="1"/>
</dbReference>
<protein>
    <recommendedName>
        <fullName evidence="9">4,4'-diaponeurosporenoate glycosyltransferase</fullName>
    </recommendedName>
</protein>
<evidence type="ECO:0000256" key="5">
    <source>
        <dbReference type="ARBA" id="ARBA00023136"/>
    </source>
</evidence>
<evidence type="ECO:0000256" key="9">
    <source>
        <dbReference type="ARBA" id="ARBA00040345"/>
    </source>
</evidence>
<feature type="region of interest" description="Disordered" evidence="10">
    <location>
        <begin position="83"/>
        <end position="103"/>
    </location>
</feature>
<dbReference type="Gene3D" id="3.90.550.10">
    <property type="entry name" value="Spore Coat Polysaccharide Biosynthesis Protein SpsA, Chain A"/>
    <property type="match status" value="1"/>
</dbReference>
<evidence type="ECO:0000256" key="2">
    <source>
        <dbReference type="ARBA" id="ARBA00022475"/>
    </source>
</evidence>
<keyword evidence="2" id="KW-1003">Cell membrane</keyword>
<keyword evidence="3" id="KW-0328">Glycosyltransferase</keyword>